<evidence type="ECO:0000256" key="7">
    <source>
        <dbReference type="PIRSR" id="PIRSR600223-1"/>
    </source>
</evidence>
<dbReference type="AlphaFoldDB" id="A0A419ETA2"/>
<comment type="caution">
    <text evidence="11">The sequence shown here is derived from an EMBL/GenBank/DDBJ whole genome shotgun (WGS) entry which is preliminary data.</text>
</comment>
<name>A0A419ETA2_9BACT</name>
<feature type="active site" evidence="7">
    <location>
        <position position="36"/>
    </location>
</feature>
<dbReference type="GO" id="GO:0004252">
    <property type="term" value="F:serine-type endopeptidase activity"/>
    <property type="evidence" value="ECO:0007669"/>
    <property type="project" value="InterPro"/>
</dbReference>
<comment type="similarity">
    <text evidence="2 9">Belongs to the peptidase S26 family.</text>
</comment>
<dbReference type="PRINTS" id="PR00727">
    <property type="entry name" value="LEADERPTASE"/>
</dbReference>
<dbReference type="EC" id="3.4.21.89" evidence="3 8"/>
<dbReference type="EMBL" id="QZKI01000109">
    <property type="protein sequence ID" value="RJP67040.1"/>
    <property type="molecule type" value="Genomic_DNA"/>
</dbReference>
<comment type="catalytic activity">
    <reaction evidence="1 8">
        <text>Cleavage of hydrophobic, N-terminal signal or leader sequences from secreted and periplasmic proteins.</text>
        <dbReference type="EC" id="3.4.21.89"/>
    </reaction>
</comment>
<comment type="subcellular location">
    <subcellularLocation>
        <location evidence="9">Membrane</location>
        <topology evidence="9">Single-pass type II membrane protein</topology>
    </subcellularLocation>
</comment>
<dbReference type="NCBIfam" id="TIGR02227">
    <property type="entry name" value="sigpep_I_bact"/>
    <property type="match status" value="1"/>
</dbReference>
<dbReference type="GO" id="GO:0009003">
    <property type="term" value="F:signal peptidase activity"/>
    <property type="evidence" value="ECO:0007669"/>
    <property type="project" value="UniProtKB-EC"/>
</dbReference>
<organism evidence="11 12">
    <name type="scientific">Candidatus Abyssobacteria bacterium SURF_17</name>
    <dbReference type="NCBI Taxonomy" id="2093361"/>
    <lineage>
        <taxon>Bacteria</taxon>
        <taxon>Pseudomonadati</taxon>
        <taxon>Candidatus Hydrogenedentota</taxon>
        <taxon>Candidatus Abyssobacteria</taxon>
    </lineage>
</organism>
<protein>
    <recommendedName>
        <fullName evidence="4 8">Signal peptidase I</fullName>
        <ecNumber evidence="3 8">3.4.21.89</ecNumber>
    </recommendedName>
</protein>
<feature type="domain" description="Peptidase S26" evidence="10">
    <location>
        <begin position="11"/>
        <end position="155"/>
    </location>
</feature>
<dbReference type="SUPFAM" id="SSF51306">
    <property type="entry name" value="LexA/Signal peptidase"/>
    <property type="match status" value="1"/>
</dbReference>
<evidence type="ECO:0000256" key="1">
    <source>
        <dbReference type="ARBA" id="ARBA00000677"/>
    </source>
</evidence>
<evidence type="ECO:0000256" key="6">
    <source>
        <dbReference type="ARBA" id="ARBA00022801"/>
    </source>
</evidence>
<sequence>MKKSRRSPWLVLAFLIAVIVLFDVKGIKFYLVPSDSMKPTLERSDYIIGFEIASAELERGDVVVFTSGYKGDYYVKRVVGLPGETLVILAGSVYISGRLLEEPYVHYHSAENLGPIHIPDGRVFLMGDNRPNSFDSRWFGPVPMRLIESRVSFIYNPISRMGRVH</sequence>
<evidence type="ECO:0000313" key="12">
    <source>
        <dbReference type="Proteomes" id="UP000285961"/>
    </source>
</evidence>
<evidence type="ECO:0000256" key="9">
    <source>
        <dbReference type="RuleBase" id="RU362042"/>
    </source>
</evidence>
<accession>A0A419ETA2</accession>
<dbReference type="Pfam" id="PF10502">
    <property type="entry name" value="Peptidase_S26"/>
    <property type="match status" value="1"/>
</dbReference>
<evidence type="ECO:0000256" key="2">
    <source>
        <dbReference type="ARBA" id="ARBA00009370"/>
    </source>
</evidence>
<feature type="active site" evidence="7">
    <location>
        <position position="76"/>
    </location>
</feature>
<dbReference type="PANTHER" id="PTHR43390">
    <property type="entry name" value="SIGNAL PEPTIDASE I"/>
    <property type="match status" value="1"/>
</dbReference>
<dbReference type="InterPro" id="IPR000223">
    <property type="entry name" value="Pept_S26A_signal_pept_1"/>
</dbReference>
<evidence type="ECO:0000259" key="10">
    <source>
        <dbReference type="Pfam" id="PF10502"/>
    </source>
</evidence>
<dbReference type="PROSITE" id="PS00501">
    <property type="entry name" value="SPASE_I_1"/>
    <property type="match status" value="1"/>
</dbReference>
<evidence type="ECO:0000256" key="5">
    <source>
        <dbReference type="ARBA" id="ARBA00022670"/>
    </source>
</evidence>
<dbReference type="GO" id="GO:0006465">
    <property type="term" value="P:signal peptide processing"/>
    <property type="evidence" value="ECO:0007669"/>
    <property type="project" value="InterPro"/>
</dbReference>
<dbReference type="CDD" id="cd06530">
    <property type="entry name" value="S26_SPase_I"/>
    <property type="match status" value="1"/>
</dbReference>
<dbReference type="InterPro" id="IPR019756">
    <property type="entry name" value="Pept_S26A_signal_pept_1_Ser-AS"/>
</dbReference>
<gene>
    <name evidence="11" type="primary">lepB</name>
    <name evidence="11" type="ORF">C4532_15115</name>
</gene>
<evidence type="ECO:0000256" key="4">
    <source>
        <dbReference type="ARBA" id="ARBA00019232"/>
    </source>
</evidence>
<dbReference type="InterPro" id="IPR019757">
    <property type="entry name" value="Pept_S26A_signal_pept_1_Lys-AS"/>
</dbReference>
<keyword evidence="6 8" id="KW-0378">Hydrolase</keyword>
<dbReference type="Proteomes" id="UP000285961">
    <property type="component" value="Unassembled WGS sequence"/>
</dbReference>
<keyword evidence="5 8" id="KW-0645">Protease</keyword>
<proteinExistence type="inferred from homology"/>
<dbReference type="PANTHER" id="PTHR43390:SF1">
    <property type="entry name" value="CHLOROPLAST PROCESSING PEPTIDASE"/>
    <property type="match status" value="1"/>
</dbReference>
<dbReference type="PROSITE" id="PS00760">
    <property type="entry name" value="SPASE_I_2"/>
    <property type="match status" value="1"/>
</dbReference>
<dbReference type="Gene3D" id="2.10.109.10">
    <property type="entry name" value="Umud Fragment, subunit A"/>
    <property type="match status" value="1"/>
</dbReference>
<evidence type="ECO:0000256" key="8">
    <source>
        <dbReference type="RuleBase" id="RU003993"/>
    </source>
</evidence>
<dbReference type="InterPro" id="IPR036286">
    <property type="entry name" value="LexA/Signal_pep-like_sf"/>
</dbReference>
<evidence type="ECO:0000313" key="11">
    <source>
        <dbReference type="EMBL" id="RJP67040.1"/>
    </source>
</evidence>
<evidence type="ECO:0000256" key="3">
    <source>
        <dbReference type="ARBA" id="ARBA00013208"/>
    </source>
</evidence>
<reference evidence="11 12" key="1">
    <citation type="journal article" date="2017" name="ISME J.">
        <title>Energy and carbon metabolisms in a deep terrestrial subsurface fluid microbial community.</title>
        <authorList>
            <person name="Momper L."/>
            <person name="Jungbluth S.P."/>
            <person name="Lee M.D."/>
            <person name="Amend J.P."/>
        </authorList>
    </citation>
    <scope>NUCLEOTIDE SEQUENCE [LARGE SCALE GENOMIC DNA]</scope>
    <source>
        <strain evidence="11">SURF_17</strain>
    </source>
</reference>
<dbReference type="InterPro" id="IPR019533">
    <property type="entry name" value="Peptidase_S26"/>
</dbReference>
<dbReference type="GO" id="GO:0016020">
    <property type="term" value="C:membrane"/>
    <property type="evidence" value="ECO:0007669"/>
    <property type="project" value="UniProtKB-SubCell"/>
</dbReference>